<dbReference type="PROSITE" id="PS00211">
    <property type="entry name" value="ABC_TRANSPORTER_1"/>
    <property type="match status" value="1"/>
</dbReference>
<dbReference type="GO" id="GO:0015833">
    <property type="term" value="P:peptide transport"/>
    <property type="evidence" value="ECO:0007669"/>
    <property type="project" value="InterPro"/>
</dbReference>
<dbReference type="GO" id="GO:0005524">
    <property type="term" value="F:ATP binding"/>
    <property type="evidence" value="ECO:0007669"/>
    <property type="project" value="UniProtKB-KW"/>
</dbReference>
<comment type="catalytic activity">
    <reaction evidence="13">
        <text>Ni(2+)(out) + ATP + H2O = Ni(2+)(in) + ADP + phosphate + H(+)</text>
        <dbReference type="Rhea" id="RHEA:15557"/>
        <dbReference type="ChEBI" id="CHEBI:15377"/>
        <dbReference type="ChEBI" id="CHEBI:15378"/>
        <dbReference type="ChEBI" id="CHEBI:30616"/>
        <dbReference type="ChEBI" id="CHEBI:43474"/>
        <dbReference type="ChEBI" id="CHEBI:49786"/>
        <dbReference type="ChEBI" id="CHEBI:456216"/>
        <dbReference type="EC" id="7.2.2.11"/>
    </reaction>
    <physiologicalReaction direction="left-to-right" evidence="13">
        <dbReference type="Rhea" id="RHEA:15558"/>
    </physiologicalReaction>
</comment>
<comment type="similarity">
    <text evidence="2">Belongs to the ABC transporter superfamily.</text>
</comment>
<evidence type="ECO:0000256" key="6">
    <source>
        <dbReference type="ARBA" id="ARBA00022840"/>
    </source>
</evidence>
<keyword evidence="6" id="KW-0067">ATP-binding</keyword>
<keyword evidence="3" id="KW-0813">Transport</keyword>
<evidence type="ECO:0000256" key="4">
    <source>
        <dbReference type="ARBA" id="ARBA00022475"/>
    </source>
</evidence>
<dbReference type="InterPro" id="IPR027417">
    <property type="entry name" value="P-loop_NTPase"/>
</dbReference>
<evidence type="ECO:0000256" key="11">
    <source>
        <dbReference type="ARBA" id="ARBA00039098"/>
    </source>
</evidence>
<keyword evidence="4" id="KW-1003">Cell membrane</keyword>
<dbReference type="GO" id="GO:0005886">
    <property type="term" value="C:plasma membrane"/>
    <property type="evidence" value="ECO:0007669"/>
    <property type="project" value="UniProtKB-SubCell"/>
</dbReference>
<dbReference type="InterPro" id="IPR003593">
    <property type="entry name" value="AAA+_ATPase"/>
</dbReference>
<dbReference type="Proteomes" id="UP000178735">
    <property type="component" value="Unassembled WGS sequence"/>
</dbReference>
<comment type="caution">
    <text evidence="15">The sequence shown here is derived from an EMBL/GenBank/DDBJ whole genome shotgun (WGS) entry which is preliminary data.</text>
</comment>
<organism evidence="15 16">
    <name type="scientific">Candidatus Wallbacteria bacterium GWC2_49_35</name>
    <dbReference type="NCBI Taxonomy" id="1817813"/>
    <lineage>
        <taxon>Bacteria</taxon>
        <taxon>Candidatus Walliibacteriota</taxon>
    </lineage>
</organism>
<dbReference type="SMART" id="SM00382">
    <property type="entry name" value="AAA"/>
    <property type="match status" value="1"/>
</dbReference>
<sequence>MSGLTVAFNKNGRRGVVLDDISLNIPRGRIVGLVGESGCGKTVLGSTIIGLLPERGAEIVSGEVNFHGGGGGEKENLLTLNYHGMKKYRGSKISMIFQEPMSSLNPVYTVGSQIDETIRNKNRDLTRAGIAARTVEILSKAGMPDPARVYSMYPHQLSGGMRQRVVIAIALANNPDLIIADEPTTALDITVSEQILFLLYNIREKFDSSIILITHDLSVVANVCDDIYVMYRGTIAECGRARDVFAAPRNPYTIGLMESLPEAGAHKKPLHVIRGSVPSIFTAIEGCKFRERCDKAAAICATPPPLKSAGETHYYRCHF</sequence>
<comment type="subcellular location">
    <subcellularLocation>
        <location evidence="1">Cell membrane</location>
        <topology evidence="1">Peripheral membrane protein</topology>
    </subcellularLocation>
</comment>
<feature type="domain" description="ABC transporter" evidence="14">
    <location>
        <begin position="1"/>
        <end position="257"/>
    </location>
</feature>
<dbReference type="SUPFAM" id="SSF52540">
    <property type="entry name" value="P-loop containing nucleoside triphosphate hydrolases"/>
    <property type="match status" value="1"/>
</dbReference>
<evidence type="ECO:0000256" key="10">
    <source>
        <dbReference type="ARBA" id="ARBA00038669"/>
    </source>
</evidence>
<dbReference type="Gene3D" id="3.40.50.300">
    <property type="entry name" value="P-loop containing nucleotide triphosphate hydrolases"/>
    <property type="match status" value="1"/>
</dbReference>
<dbReference type="InterPro" id="IPR017871">
    <property type="entry name" value="ABC_transporter-like_CS"/>
</dbReference>
<dbReference type="Pfam" id="PF00005">
    <property type="entry name" value="ABC_tran"/>
    <property type="match status" value="1"/>
</dbReference>
<dbReference type="InterPro" id="IPR050388">
    <property type="entry name" value="ABC_Ni/Peptide_Import"/>
</dbReference>
<dbReference type="NCBIfam" id="TIGR01727">
    <property type="entry name" value="oligo_HPY"/>
    <property type="match status" value="1"/>
</dbReference>
<dbReference type="EMBL" id="MGFH01000193">
    <property type="protein sequence ID" value="OGM02972.1"/>
    <property type="molecule type" value="Genomic_DNA"/>
</dbReference>
<dbReference type="STRING" id="1817813.A2008_11105"/>
<dbReference type="PANTHER" id="PTHR43297:SF13">
    <property type="entry name" value="NICKEL ABC TRANSPORTER, ATP-BINDING PROTEIN"/>
    <property type="match status" value="1"/>
</dbReference>
<evidence type="ECO:0000259" key="14">
    <source>
        <dbReference type="PROSITE" id="PS50893"/>
    </source>
</evidence>
<dbReference type="PANTHER" id="PTHR43297">
    <property type="entry name" value="OLIGOPEPTIDE TRANSPORT ATP-BINDING PROTEIN APPD"/>
    <property type="match status" value="1"/>
</dbReference>
<dbReference type="CDD" id="cd03257">
    <property type="entry name" value="ABC_NikE_OppD_transporters"/>
    <property type="match status" value="1"/>
</dbReference>
<accession>A0A1F7WJG8</accession>
<evidence type="ECO:0000256" key="12">
    <source>
        <dbReference type="ARBA" id="ARBA00044143"/>
    </source>
</evidence>
<evidence type="ECO:0000313" key="15">
    <source>
        <dbReference type="EMBL" id="OGM02972.1"/>
    </source>
</evidence>
<dbReference type="GO" id="GO:0015413">
    <property type="term" value="F:ABC-type nickel transporter activity"/>
    <property type="evidence" value="ECO:0007669"/>
    <property type="project" value="UniProtKB-EC"/>
</dbReference>
<evidence type="ECO:0000256" key="9">
    <source>
        <dbReference type="ARBA" id="ARBA00023136"/>
    </source>
</evidence>
<keyword evidence="8" id="KW-0406">Ion transport</keyword>
<evidence type="ECO:0000256" key="3">
    <source>
        <dbReference type="ARBA" id="ARBA00022448"/>
    </source>
</evidence>
<dbReference type="InterPro" id="IPR003439">
    <property type="entry name" value="ABC_transporter-like_ATP-bd"/>
</dbReference>
<comment type="subunit">
    <text evidence="10">The complex is composed of two ATP-binding proteins (NikD and NikE), two transmembrane proteins (NikB and NikC) and a solute-binding protein (NikA).</text>
</comment>
<keyword evidence="5" id="KW-0547">Nucleotide-binding</keyword>
<dbReference type="EC" id="7.2.2.11" evidence="11"/>
<evidence type="ECO:0000256" key="13">
    <source>
        <dbReference type="ARBA" id="ARBA00048610"/>
    </source>
</evidence>
<proteinExistence type="inferred from homology"/>
<protein>
    <recommendedName>
        <fullName evidence="12">Nickel import system ATP-binding protein NikD</fullName>
        <ecNumber evidence="11">7.2.2.11</ecNumber>
    </recommendedName>
</protein>
<reference evidence="15 16" key="1">
    <citation type="journal article" date="2016" name="Nat. Commun.">
        <title>Thousands of microbial genomes shed light on interconnected biogeochemical processes in an aquifer system.</title>
        <authorList>
            <person name="Anantharaman K."/>
            <person name="Brown C.T."/>
            <person name="Hug L.A."/>
            <person name="Sharon I."/>
            <person name="Castelle C.J."/>
            <person name="Probst A.J."/>
            <person name="Thomas B.C."/>
            <person name="Singh A."/>
            <person name="Wilkins M.J."/>
            <person name="Karaoz U."/>
            <person name="Brodie E.L."/>
            <person name="Williams K.H."/>
            <person name="Hubbard S.S."/>
            <person name="Banfield J.F."/>
        </authorList>
    </citation>
    <scope>NUCLEOTIDE SEQUENCE [LARGE SCALE GENOMIC DNA]</scope>
</reference>
<evidence type="ECO:0000256" key="5">
    <source>
        <dbReference type="ARBA" id="ARBA00022741"/>
    </source>
</evidence>
<dbReference type="AlphaFoldDB" id="A0A1F7WJG8"/>
<dbReference type="GO" id="GO:0016887">
    <property type="term" value="F:ATP hydrolysis activity"/>
    <property type="evidence" value="ECO:0007669"/>
    <property type="project" value="InterPro"/>
</dbReference>
<name>A0A1F7WJG8_9BACT</name>
<evidence type="ECO:0000256" key="7">
    <source>
        <dbReference type="ARBA" id="ARBA00022967"/>
    </source>
</evidence>
<evidence type="ECO:0000256" key="2">
    <source>
        <dbReference type="ARBA" id="ARBA00005417"/>
    </source>
</evidence>
<dbReference type="PROSITE" id="PS50893">
    <property type="entry name" value="ABC_TRANSPORTER_2"/>
    <property type="match status" value="1"/>
</dbReference>
<dbReference type="Pfam" id="PF08352">
    <property type="entry name" value="oligo_HPY"/>
    <property type="match status" value="1"/>
</dbReference>
<keyword evidence="7" id="KW-1278">Translocase</keyword>
<dbReference type="FunFam" id="3.40.50.300:FF:000016">
    <property type="entry name" value="Oligopeptide ABC transporter ATP-binding component"/>
    <property type="match status" value="1"/>
</dbReference>
<keyword evidence="9" id="KW-0472">Membrane</keyword>
<evidence type="ECO:0000256" key="1">
    <source>
        <dbReference type="ARBA" id="ARBA00004202"/>
    </source>
</evidence>
<dbReference type="InterPro" id="IPR013563">
    <property type="entry name" value="Oligopep_ABC_C"/>
</dbReference>
<evidence type="ECO:0000256" key="8">
    <source>
        <dbReference type="ARBA" id="ARBA00023065"/>
    </source>
</evidence>
<evidence type="ECO:0000313" key="16">
    <source>
        <dbReference type="Proteomes" id="UP000178735"/>
    </source>
</evidence>
<gene>
    <name evidence="15" type="ORF">A2008_11105</name>
</gene>